<protein>
    <submittedName>
        <fullName evidence="1">Uncharacterized protein</fullName>
    </submittedName>
</protein>
<gene>
    <name evidence="1" type="ORF">IFO71_17930</name>
</gene>
<keyword evidence="2" id="KW-1185">Reference proteome</keyword>
<comment type="caution">
    <text evidence="1">The sequence shown here is derived from an EMBL/GenBank/DDBJ whole genome shotgun (WGS) entry which is preliminary data.</text>
</comment>
<reference evidence="1 2" key="1">
    <citation type="submission" date="2020-09" db="EMBL/GenBank/DDBJ databases">
        <title>Pseudoxanthomonas sp. CAU 1598 isolated from sand of Yaerae Beach.</title>
        <authorList>
            <person name="Kim W."/>
        </authorList>
    </citation>
    <scope>NUCLEOTIDE SEQUENCE [LARGE SCALE GENOMIC DNA]</scope>
    <source>
        <strain evidence="1 2">CAU 1598</strain>
    </source>
</reference>
<evidence type="ECO:0000313" key="2">
    <source>
        <dbReference type="Proteomes" id="UP000613768"/>
    </source>
</evidence>
<sequence>MGEDSSGRPGFYTAATRYFAARLNAGDLMVTSARSWAEVRERLVEANAQGAQPWRRIVLVVHGSQWSGLSLPVFEASGEVPRASELRTLIESRAFPPLPAGIVDHRSTLVLESCGLGRRTDLMQVYSRLLFGTDENRTEASSGLVEFVAHTAPYDNRTERRVRPYQAKVHRWPSETGGVSGEADGWTRIPVKLEVAVAAEQCREQAAGGIARSAAVRTTLSDFGLAPGQLRWRIERSESGCKLLGSATVMTSEAQPVSAIGDRG</sequence>
<dbReference type="Proteomes" id="UP000613768">
    <property type="component" value="Unassembled WGS sequence"/>
</dbReference>
<dbReference type="RefSeq" id="WP_192031048.1">
    <property type="nucleotide sequence ID" value="NZ_JACYTR010000058.1"/>
</dbReference>
<proteinExistence type="predicted"/>
<name>A0AAW3ZN99_9GAMM</name>
<dbReference type="AlphaFoldDB" id="A0AAW3ZN99"/>
<accession>A0AAW3ZN99</accession>
<organism evidence="1 2">
    <name type="scientific">Pseudomarimonas arenosa</name>
    <dbReference type="NCBI Taxonomy" id="2774145"/>
    <lineage>
        <taxon>Bacteria</taxon>
        <taxon>Pseudomonadati</taxon>
        <taxon>Pseudomonadota</taxon>
        <taxon>Gammaproteobacteria</taxon>
        <taxon>Lysobacterales</taxon>
        <taxon>Lysobacteraceae</taxon>
        <taxon>Pseudomarimonas</taxon>
    </lineage>
</organism>
<evidence type="ECO:0000313" key="1">
    <source>
        <dbReference type="EMBL" id="MBD8527628.1"/>
    </source>
</evidence>
<dbReference type="EMBL" id="JACYTR010000058">
    <property type="protein sequence ID" value="MBD8527628.1"/>
    <property type="molecule type" value="Genomic_DNA"/>
</dbReference>